<dbReference type="PANTHER" id="PTHR43312">
    <property type="entry name" value="D-THREO-ALDOSE 1-DEHYDROGENASE"/>
    <property type="match status" value="1"/>
</dbReference>
<reference evidence="5" key="2">
    <citation type="submission" date="2021-04" db="EMBL/GenBank/DDBJ databases">
        <authorList>
            <person name="Gilroy R."/>
        </authorList>
    </citation>
    <scope>NUCLEOTIDE SEQUENCE</scope>
    <source>
        <strain evidence="5">CHK185-1770</strain>
    </source>
</reference>
<evidence type="ECO:0000256" key="2">
    <source>
        <dbReference type="ARBA" id="ARBA00023004"/>
    </source>
</evidence>
<evidence type="ECO:0000313" key="6">
    <source>
        <dbReference type="Proteomes" id="UP000826793"/>
    </source>
</evidence>
<dbReference type="Proteomes" id="UP000826793">
    <property type="component" value="Unassembled WGS sequence"/>
</dbReference>
<dbReference type="PROSITE" id="PS51379">
    <property type="entry name" value="4FE4S_FER_2"/>
    <property type="match status" value="1"/>
</dbReference>
<dbReference type="EMBL" id="DWXG01000008">
    <property type="protein sequence ID" value="HJB97177.1"/>
    <property type="molecule type" value="Genomic_DNA"/>
</dbReference>
<dbReference type="Pfam" id="PF00248">
    <property type="entry name" value="Aldo_ket_red"/>
    <property type="match status" value="1"/>
</dbReference>
<evidence type="ECO:0000256" key="3">
    <source>
        <dbReference type="ARBA" id="ARBA00023014"/>
    </source>
</evidence>
<dbReference type="InterPro" id="IPR017896">
    <property type="entry name" value="4Fe4S_Fe-S-bd"/>
</dbReference>
<keyword evidence="3" id="KW-0411">Iron-sulfur</keyword>
<dbReference type="Pfam" id="PF13187">
    <property type="entry name" value="Fer4_9"/>
    <property type="match status" value="1"/>
</dbReference>
<evidence type="ECO:0000256" key="1">
    <source>
        <dbReference type="ARBA" id="ARBA00022723"/>
    </source>
</evidence>
<dbReference type="PROSITE" id="PS00198">
    <property type="entry name" value="4FE4S_FER_1"/>
    <property type="match status" value="1"/>
</dbReference>
<dbReference type="InterPro" id="IPR023210">
    <property type="entry name" value="NADP_OxRdtase_dom"/>
</dbReference>
<dbReference type="Gene3D" id="3.20.20.100">
    <property type="entry name" value="NADP-dependent oxidoreductase domain"/>
    <property type="match status" value="1"/>
</dbReference>
<dbReference type="InterPro" id="IPR053135">
    <property type="entry name" value="AKR2_Oxidoreductase"/>
</dbReference>
<dbReference type="InterPro" id="IPR036812">
    <property type="entry name" value="NAD(P)_OxRdtase_dom_sf"/>
</dbReference>
<dbReference type="InterPro" id="IPR009051">
    <property type="entry name" value="Helical_ferredxn"/>
</dbReference>
<protein>
    <submittedName>
        <fullName evidence="5">Aldo/keto reductase</fullName>
    </submittedName>
</protein>
<dbReference type="InterPro" id="IPR017900">
    <property type="entry name" value="4Fe4S_Fe_S_CS"/>
</dbReference>
<dbReference type="Gene3D" id="1.10.1060.10">
    <property type="entry name" value="Alpha-helical ferredoxin"/>
    <property type="match status" value="1"/>
</dbReference>
<keyword evidence="1" id="KW-0479">Metal-binding</keyword>
<organism evidence="5 6">
    <name type="scientific">Candidatus Acutalibacter pullicola</name>
    <dbReference type="NCBI Taxonomy" id="2838417"/>
    <lineage>
        <taxon>Bacteria</taxon>
        <taxon>Bacillati</taxon>
        <taxon>Bacillota</taxon>
        <taxon>Clostridia</taxon>
        <taxon>Eubacteriales</taxon>
        <taxon>Acutalibacteraceae</taxon>
        <taxon>Acutalibacter</taxon>
    </lineage>
</organism>
<gene>
    <name evidence="5" type="ORF">H9710_01220</name>
</gene>
<sequence>MDFVQLQINYADWEGDVIQSRKCYEAARRHGVPVVVMEPCKGGTLVEVREDVAKVLKNAEPEASLASWALRYSTSLDGIITVLSGMSTMEQMEDNVNTMKHFQPLSQMERLVLETARQRLENVDTIRCTGCRYCVAGCLQGIQIPDLFRIANNEIIYQGKGDAARRYANITKTSPPVSACVQCRKCEMACPQHLPVTELLRRVAGMFETTPES</sequence>
<evidence type="ECO:0000313" key="5">
    <source>
        <dbReference type="EMBL" id="HJB97177.1"/>
    </source>
</evidence>
<dbReference type="SUPFAM" id="SSF51430">
    <property type="entry name" value="NAD(P)-linked oxidoreductase"/>
    <property type="match status" value="1"/>
</dbReference>
<evidence type="ECO:0000259" key="4">
    <source>
        <dbReference type="PROSITE" id="PS51379"/>
    </source>
</evidence>
<dbReference type="SUPFAM" id="SSF46548">
    <property type="entry name" value="alpha-helical ferredoxin"/>
    <property type="match status" value="1"/>
</dbReference>
<dbReference type="GO" id="GO:0046872">
    <property type="term" value="F:metal ion binding"/>
    <property type="evidence" value="ECO:0007669"/>
    <property type="project" value="UniProtKB-KW"/>
</dbReference>
<reference evidence="5" key="1">
    <citation type="journal article" date="2021" name="PeerJ">
        <title>Extensive microbial diversity within the chicken gut microbiome revealed by metagenomics and culture.</title>
        <authorList>
            <person name="Gilroy R."/>
            <person name="Ravi A."/>
            <person name="Getino M."/>
            <person name="Pursley I."/>
            <person name="Horton D.L."/>
            <person name="Alikhan N.F."/>
            <person name="Baker D."/>
            <person name="Gharbi K."/>
            <person name="Hall N."/>
            <person name="Watson M."/>
            <person name="Adriaenssens E.M."/>
            <person name="Foster-Nyarko E."/>
            <person name="Jarju S."/>
            <person name="Secka A."/>
            <person name="Antonio M."/>
            <person name="Oren A."/>
            <person name="Chaudhuri R.R."/>
            <person name="La Ragione R."/>
            <person name="Hildebrand F."/>
            <person name="Pallen M.J."/>
        </authorList>
    </citation>
    <scope>NUCLEOTIDE SEQUENCE</scope>
    <source>
        <strain evidence="5">CHK185-1770</strain>
    </source>
</reference>
<proteinExistence type="predicted"/>
<accession>A0A9D2MUY1</accession>
<dbReference type="PANTHER" id="PTHR43312:SF1">
    <property type="entry name" value="NADP-DEPENDENT OXIDOREDUCTASE DOMAIN-CONTAINING PROTEIN"/>
    <property type="match status" value="1"/>
</dbReference>
<comment type="caution">
    <text evidence="5">The sequence shown here is derived from an EMBL/GenBank/DDBJ whole genome shotgun (WGS) entry which is preliminary data.</text>
</comment>
<keyword evidence="2" id="KW-0408">Iron</keyword>
<name>A0A9D2MUY1_9FIRM</name>
<dbReference type="AlphaFoldDB" id="A0A9D2MUY1"/>
<feature type="domain" description="4Fe-4S ferredoxin-type" evidence="4">
    <location>
        <begin position="118"/>
        <end position="147"/>
    </location>
</feature>
<dbReference type="GO" id="GO:0051536">
    <property type="term" value="F:iron-sulfur cluster binding"/>
    <property type="evidence" value="ECO:0007669"/>
    <property type="project" value="UniProtKB-KW"/>
</dbReference>